<accession>A0A0N1H0R4</accession>
<keyword evidence="3" id="KW-0493">Microtubule</keyword>
<dbReference type="InterPro" id="IPR032108">
    <property type="entry name" value="CLIP1_ZNF"/>
</dbReference>
<dbReference type="Proteomes" id="UP000038010">
    <property type="component" value="Unassembled WGS sequence"/>
</dbReference>
<keyword evidence="2" id="KW-0963">Cytoplasm</keyword>
<evidence type="ECO:0000256" key="5">
    <source>
        <dbReference type="ARBA" id="ARBA00023212"/>
    </source>
</evidence>
<feature type="compositionally biased region" description="Basic and acidic residues" evidence="6">
    <location>
        <begin position="811"/>
        <end position="828"/>
    </location>
</feature>
<feature type="compositionally biased region" description="Pro residues" evidence="6">
    <location>
        <begin position="756"/>
        <end position="768"/>
    </location>
</feature>
<keyword evidence="9" id="KW-1185">Reference proteome</keyword>
<dbReference type="Pfam" id="PF16641">
    <property type="entry name" value="CLIP1_ZNF"/>
    <property type="match status" value="2"/>
</dbReference>
<dbReference type="GO" id="GO:0005874">
    <property type="term" value="C:microtubule"/>
    <property type="evidence" value="ECO:0007669"/>
    <property type="project" value="UniProtKB-KW"/>
</dbReference>
<dbReference type="EMBL" id="LFJN01000024">
    <property type="protein sequence ID" value="KPI37413.1"/>
    <property type="molecule type" value="Genomic_DNA"/>
</dbReference>
<comment type="caution">
    <text evidence="8">The sequence shown here is derived from an EMBL/GenBank/DDBJ whole genome shotgun (WGS) entry which is preliminary data.</text>
</comment>
<feature type="region of interest" description="Disordered" evidence="6">
    <location>
        <begin position="292"/>
        <end position="318"/>
    </location>
</feature>
<evidence type="ECO:0000256" key="3">
    <source>
        <dbReference type="ARBA" id="ARBA00022701"/>
    </source>
</evidence>
<feature type="compositionally biased region" description="Basic and acidic residues" evidence="6">
    <location>
        <begin position="609"/>
        <end position="621"/>
    </location>
</feature>
<feature type="compositionally biased region" description="Acidic residues" evidence="6">
    <location>
        <begin position="780"/>
        <end position="789"/>
    </location>
</feature>
<feature type="compositionally biased region" description="Acidic residues" evidence="6">
    <location>
        <begin position="226"/>
        <end position="236"/>
    </location>
</feature>
<feature type="region of interest" description="Disordered" evidence="6">
    <location>
        <begin position="552"/>
        <end position="679"/>
    </location>
</feature>
<protein>
    <recommendedName>
        <fullName evidence="7">CAP-Gly domain-containing protein</fullName>
    </recommendedName>
</protein>
<evidence type="ECO:0000313" key="8">
    <source>
        <dbReference type="EMBL" id="KPI37413.1"/>
    </source>
</evidence>
<feature type="compositionally biased region" description="Low complexity" evidence="6">
    <location>
        <begin position="669"/>
        <end position="679"/>
    </location>
</feature>
<feature type="region of interest" description="Disordered" evidence="6">
    <location>
        <begin position="432"/>
        <end position="471"/>
    </location>
</feature>
<feature type="region of interest" description="Disordered" evidence="6">
    <location>
        <begin position="709"/>
        <end position="847"/>
    </location>
</feature>
<evidence type="ECO:0000313" key="9">
    <source>
        <dbReference type="Proteomes" id="UP000038010"/>
    </source>
</evidence>
<dbReference type="VEuPathDB" id="FungiDB:AB675_10250"/>
<dbReference type="Gene3D" id="2.30.30.190">
    <property type="entry name" value="CAP Gly-rich-like domain"/>
    <property type="match status" value="1"/>
</dbReference>
<feature type="compositionally biased region" description="Polar residues" evidence="6">
    <location>
        <begin position="717"/>
        <end position="726"/>
    </location>
</feature>
<feature type="compositionally biased region" description="Polar residues" evidence="6">
    <location>
        <begin position="197"/>
        <end position="213"/>
    </location>
</feature>
<sequence length="875" mass="95051">MAGYAVRVGDTVTVPGDMYGTVKFVGSVANKNGVFAGVQLANEFAPRGKNSGDVEGKYYFKTTIPGAGIFLPVDKAVKRPPAVNSTAAGMRPSAAAPGTPTRLTSFNVGGRTPATGKPNFSQSVSAAGRASPALKPPMRRESLPRPQSPLRKTATPGKALVTPKSRAAPASGLAKSQIGGPTGYRSAGPKPSLGGNKFSQSLRATSTTSNITARSEAESSLGPESSFDEVPEEDGESTPTPTPHVAGRKQSEVKQLEEVARLRSLLDEKDRALSDQNSSIAKMERNLNELSKLVPELSAEPPRSRSRSRLRQDIEDEDLPRDVAALRAALREKNEKIKLLTAEFDANRADFRSTIDTLEMASTETERVYEKRVDELLEEVRNLQDRSEDVESVAQQLKQLEELVQELEEGLEDARRGEAEARGEVEFLRGEVERSRSELRRERERKRTEEQLNGYGSDSGGHEQEKLDELQSQLDSKEDEIRGLKTIIRNLQTAEDTVGTTRNKPNGISNAAKSKILANGNCNGNGINDDSNANRNSMQQHIRELEDLLQQKTQHEQELEKENSQLRSSVHIGKFPMTGGSSAFGLRTGNSSRPTSRDMMPPLSPSRTRRTDLADNNDKHTSTGTQGSQRTVVLSPAAEKANTWQRADDDDVDDVVPDRKLPNHQRQQSADSNNEAASETSSSAALWCEICEEGGHDILSCKNMLASSDAMEDEPATQDTPSSPQHSRNKPSESMPKPLSMSRKSTRDSNQDSAPSKPPDAALPPPPVASTTATQRPSSFDDDDNDSDDLVTATQTPMLTPPKSSPSNSLEPEKQQSQERSVSAERQLKLPVEGTGAQAGMWAGKSSGLIDPDKWCALCERDGHESVDCPIEDAF</sequence>
<name>A0A0N1H0R4_9EURO</name>
<dbReference type="PROSITE" id="PS50245">
    <property type="entry name" value="CAP_GLY_2"/>
    <property type="match status" value="1"/>
</dbReference>
<feature type="compositionally biased region" description="Basic and acidic residues" evidence="6">
    <location>
        <begin position="460"/>
        <end position="471"/>
    </location>
</feature>
<dbReference type="InterPro" id="IPR000938">
    <property type="entry name" value="CAP-Gly_domain"/>
</dbReference>
<feature type="region of interest" description="Disordered" evidence="6">
    <location>
        <begin position="84"/>
        <end position="254"/>
    </location>
</feature>
<evidence type="ECO:0000256" key="2">
    <source>
        <dbReference type="ARBA" id="ARBA00022490"/>
    </source>
</evidence>
<dbReference type="RefSeq" id="XP_017997376.1">
    <property type="nucleotide sequence ID" value="XM_018139008.1"/>
</dbReference>
<dbReference type="STRING" id="1664694.A0A0N1H0R4"/>
<dbReference type="SMART" id="SM01052">
    <property type="entry name" value="CAP_GLY"/>
    <property type="match status" value="1"/>
</dbReference>
<dbReference type="AlphaFoldDB" id="A0A0N1H0R4"/>
<keyword evidence="5" id="KW-0206">Cytoskeleton</keyword>
<gene>
    <name evidence="8" type="ORF">AB675_10250</name>
</gene>
<evidence type="ECO:0000256" key="4">
    <source>
        <dbReference type="ARBA" id="ARBA00023054"/>
    </source>
</evidence>
<evidence type="ECO:0000259" key="7">
    <source>
        <dbReference type="PROSITE" id="PS50245"/>
    </source>
</evidence>
<evidence type="ECO:0000256" key="6">
    <source>
        <dbReference type="SAM" id="MobiDB-lite"/>
    </source>
</evidence>
<dbReference type="Pfam" id="PF01302">
    <property type="entry name" value="CAP_GLY"/>
    <property type="match status" value="1"/>
</dbReference>
<proteinExistence type="predicted"/>
<comment type="subcellular location">
    <subcellularLocation>
        <location evidence="1">Cytoplasm</location>
        <location evidence="1">Cytoskeleton</location>
    </subcellularLocation>
</comment>
<feature type="compositionally biased region" description="Basic and acidic residues" evidence="6">
    <location>
        <begin position="553"/>
        <end position="564"/>
    </location>
</feature>
<evidence type="ECO:0000256" key="1">
    <source>
        <dbReference type="ARBA" id="ARBA00004245"/>
    </source>
</evidence>
<feature type="compositionally biased region" description="Polar residues" evidence="6">
    <location>
        <begin position="622"/>
        <end position="632"/>
    </location>
</feature>
<dbReference type="InterPro" id="IPR036859">
    <property type="entry name" value="CAP-Gly_dom_sf"/>
</dbReference>
<feature type="domain" description="CAP-Gly" evidence="7">
    <location>
        <begin position="26"/>
        <end position="72"/>
    </location>
</feature>
<dbReference type="OrthoDB" id="2130750at2759"/>
<keyword evidence="4" id="KW-0175">Coiled coil</keyword>
<reference evidence="8 9" key="1">
    <citation type="submission" date="2015-06" db="EMBL/GenBank/DDBJ databases">
        <title>Draft genome of the ant-associated black yeast Phialophora attae CBS 131958.</title>
        <authorList>
            <person name="Moreno L.F."/>
            <person name="Stielow B.J."/>
            <person name="de Hoog S."/>
            <person name="Vicente V.A."/>
            <person name="Weiss V.A."/>
            <person name="de Vries M."/>
            <person name="Cruz L.M."/>
            <person name="Souza E.M."/>
        </authorList>
    </citation>
    <scope>NUCLEOTIDE SEQUENCE [LARGE SCALE GENOMIC DNA]</scope>
    <source>
        <strain evidence="8 9">CBS 131958</strain>
    </source>
</reference>
<organism evidence="8 9">
    <name type="scientific">Cyphellophora attinorum</name>
    <dbReference type="NCBI Taxonomy" id="1664694"/>
    <lineage>
        <taxon>Eukaryota</taxon>
        <taxon>Fungi</taxon>
        <taxon>Dikarya</taxon>
        <taxon>Ascomycota</taxon>
        <taxon>Pezizomycotina</taxon>
        <taxon>Eurotiomycetes</taxon>
        <taxon>Chaetothyriomycetidae</taxon>
        <taxon>Chaetothyriales</taxon>
        <taxon>Cyphellophoraceae</taxon>
        <taxon>Cyphellophora</taxon>
    </lineage>
</organism>
<dbReference type="GeneID" id="28730888"/>
<dbReference type="SUPFAM" id="SSF74924">
    <property type="entry name" value="Cap-Gly domain"/>
    <property type="match status" value="1"/>
</dbReference>
<feature type="compositionally biased region" description="Basic and acidic residues" evidence="6">
    <location>
        <begin position="432"/>
        <end position="450"/>
    </location>
</feature>